<protein>
    <submittedName>
        <fullName evidence="1">Uncharacterized protein</fullName>
    </submittedName>
</protein>
<name>A0A917FCE1_9PROT</name>
<evidence type="ECO:0000313" key="2">
    <source>
        <dbReference type="Proteomes" id="UP000632498"/>
    </source>
</evidence>
<proteinExistence type="predicted"/>
<evidence type="ECO:0000313" key="1">
    <source>
        <dbReference type="EMBL" id="GGF61793.1"/>
    </source>
</evidence>
<keyword evidence="2" id="KW-1185">Reference proteome</keyword>
<dbReference type="EMBL" id="BMHV01000008">
    <property type="protein sequence ID" value="GGF61793.1"/>
    <property type="molecule type" value="Genomic_DNA"/>
</dbReference>
<organism evidence="1 2">
    <name type="scientific">Terasakiella brassicae</name>
    <dbReference type="NCBI Taxonomy" id="1634917"/>
    <lineage>
        <taxon>Bacteria</taxon>
        <taxon>Pseudomonadati</taxon>
        <taxon>Pseudomonadota</taxon>
        <taxon>Alphaproteobacteria</taxon>
        <taxon>Rhodospirillales</taxon>
        <taxon>Terasakiellaceae</taxon>
        <taxon>Terasakiella</taxon>
    </lineage>
</organism>
<reference evidence="1" key="1">
    <citation type="journal article" date="2014" name="Int. J. Syst. Evol. Microbiol.">
        <title>Complete genome sequence of Corynebacterium casei LMG S-19264T (=DSM 44701T), isolated from a smear-ripened cheese.</title>
        <authorList>
            <consortium name="US DOE Joint Genome Institute (JGI-PGF)"/>
            <person name="Walter F."/>
            <person name="Albersmeier A."/>
            <person name="Kalinowski J."/>
            <person name="Ruckert C."/>
        </authorList>
    </citation>
    <scope>NUCLEOTIDE SEQUENCE</scope>
    <source>
        <strain evidence="1">CGMCC 1.15254</strain>
    </source>
</reference>
<reference evidence="1" key="2">
    <citation type="submission" date="2020-09" db="EMBL/GenBank/DDBJ databases">
        <authorList>
            <person name="Sun Q."/>
            <person name="Zhou Y."/>
        </authorList>
    </citation>
    <scope>NUCLEOTIDE SEQUENCE</scope>
    <source>
        <strain evidence="1">CGMCC 1.15254</strain>
    </source>
</reference>
<dbReference type="AlphaFoldDB" id="A0A917FCE1"/>
<accession>A0A917FCE1</accession>
<comment type="caution">
    <text evidence="1">The sequence shown here is derived from an EMBL/GenBank/DDBJ whole genome shotgun (WGS) entry which is preliminary data.</text>
</comment>
<dbReference type="RefSeq" id="WP_188663327.1">
    <property type="nucleotide sequence ID" value="NZ_BMHV01000008.1"/>
</dbReference>
<dbReference type="Proteomes" id="UP000632498">
    <property type="component" value="Unassembled WGS sequence"/>
</dbReference>
<gene>
    <name evidence="1" type="ORF">GCM10011332_14540</name>
</gene>
<sequence length="59" mass="6834">MNQGQDFLIRYGIHNFVSYNEQGNNPSFLIQKTAHHKMVQHAQKLIQGMYGETTDIRLA</sequence>